<evidence type="ECO:0000313" key="8">
    <source>
        <dbReference type="EMBL" id="SFG42987.1"/>
    </source>
</evidence>
<dbReference type="InterPro" id="IPR001958">
    <property type="entry name" value="Tet-R_TetA/multi-R_MdtG-like"/>
</dbReference>
<keyword evidence="5 6" id="KW-0472">Membrane</keyword>
<feature type="transmembrane region" description="Helical" evidence="6">
    <location>
        <begin position="292"/>
        <end position="311"/>
    </location>
</feature>
<evidence type="ECO:0000259" key="7">
    <source>
        <dbReference type="PROSITE" id="PS50850"/>
    </source>
</evidence>
<dbReference type="CDD" id="cd17325">
    <property type="entry name" value="MFS_MdtG_SLC18_like"/>
    <property type="match status" value="1"/>
</dbReference>
<keyword evidence="3 6" id="KW-0812">Transmembrane</keyword>
<evidence type="ECO:0000256" key="3">
    <source>
        <dbReference type="ARBA" id="ARBA00022692"/>
    </source>
</evidence>
<dbReference type="Proteomes" id="UP000199065">
    <property type="component" value="Unassembled WGS sequence"/>
</dbReference>
<dbReference type="GO" id="GO:0022857">
    <property type="term" value="F:transmembrane transporter activity"/>
    <property type="evidence" value="ECO:0007669"/>
    <property type="project" value="InterPro"/>
</dbReference>
<feature type="transmembrane region" description="Helical" evidence="6">
    <location>
        <begin position="267"/>
        <end position="286"/>
    </location>
</feature>
<dbReference type="InterPro" id="IPR020846">
    <property type="entry name" value="MFS_dom"/>
</dbReference>
<dbReference type="OrthoDB" id="9793283at2"/>
<name>A0A1I2RWF8_9CORY</name>
<feature type="transmembrane region" description="Helical" evidence="6">
    <location>
        <begin position="54"/>
        <end position="75"/>
    </location>
</feature>
<evidence type="ECO:0000256" key="2">
    <source>
        <dbReference type="ARBA" id="ARBA00022448"/>
    </source>
</evidence>
<evidence type="ECO:0000313" key="9">
    <source>
        <dbReference type="Proteomes" id="UP000199065"/>
    </source>
</evidence>
<feature type="transmembrane region" description="Helical" evidence="6">
    <location>
        <begin position="119"/>
        <end position="138"/>
    </location>
</feature>
<feature type="transmembrane region" description="Helical" evidence="6">
    <location>
        <begin position="180"/>
        <end position="202"/>
    </location>
</feature>
<dbReference type="STRING" id="185761.SAMN05660282_00848"/>
<accession>A0A1I2RWF8</accession>
<dbReference type="AlphaFoldDB" id="A0A1I2RWF8"/>
<evidence type="ECO:0000256" key="4">
    <source>
        <dbReference type="ARBA" id="ARBA00022989"/>
    </source>
</evidence>
<dbReference type="InterPro" id="IPR011701">
    <property type="entry name" value="MFS"/>
</dbReference>
<evidence type="ECO:0000256" key="5">
    <source>
        <dbReference type="ARBA" id="ARBA00023136"/>
    </source>
</evidence>
<evidence type="ECO:0000256" key="6">
    <source>
        <dbReference type="SAM" id="Phobius"/>
    </source>
</evidence>
<dbReference type="SUPFAM" id="SSF103473">
    <property type="entry name" value="MFS general substrate transporter"/>
    <property type="match status" value="1"/>
</dbReference>
<dbReference type="Gene3D" id="1.20.1720.10">
    <property type="entry name" value="Multidrug resistance protein D"/>
    <property type="match status" value="1"/>
</dbReference>
<proteinExistence type="predicted"/>
<dbReference type="Gene3D" id="1.20.1250.20">
    <property type="entry name" value="MFS general substrate transporter like domains"/>
    <property type="match status" value="1"/>
</dbReference>
<dbReference type="PRINTS" id="PR01035">
    <property type="entry name" value="TCRTETA"/>
</dbReference>
<reference evidence="8 9" key="1">
    <citation type="submission" date="2016-10" db="EMBL/GenBank/DDBJ databases">
        <authorList>
            <person name="de Groot N.N."/>
        </authorList>
    </citation>
    <scope>NUCLEOTIDE SEQUENCE [LARGE SCALE GENOMIC DNA]</scope>
    <source>
        <strain>J11</strain>
        <strain evidence="9">PG 39</strain>
    </source>
</reference>
<dbReference type="InterPro" id="IPR036259">
    <property type="entry name" value="MFS_trans_sf"/>
</dbReference>
<feature type="transmembrane region" description="Helical" evidence="6">
    <location>
        <begin position="323"/>
        <end position="341"/>
    </location>
</feature>
<evidence type="ECO:0000256" key="1">
    <source>
        <dbReference type="ARBA" id="ARBA00004651"/>
    </source>
</evidence>
<feature type="transmembrane region" description="Helical" evidence="6">
    <location>
        <begin position="144"/>
        <end position="168"/>
    </location>
</feature>
<dbReference type="PROSITE" id="PS50850">
    <property type="entry name" value="MFS"/>
    <property type="match status" value="1"/>
</dbReference>
<dbReference type="EMBL" id="FOPJ01000004">
    <property type="protein sequence ID" value="SFG42987.1"/>
    <property type="molecule type" value="Genomic_DNA"/>
</dbReference>
<keyword evidence="9" id="KW-1185">Reference proteome</keyword>
<keyword evidence="4 6" id="KW-1133">Transmembrane helix</keyword>
<gene>
    <name evidence="8" type="ORF">SAMN05660282_00848</name>
</gene>
<dbReference type="PANTHER" id="PTHR42718">
    <property type="entry name" value="MAJOR FACILITATOR SUPERFAMILY MULTIDRUG TRANSPORTER MFSC"/>
    <property type="match status" value="1"/>
</dbReference>
<protein>
    <submittedName>
        <fullName evidence="8">Predicted arabinose efflux permease, MFS family</fullName>
    </submittedName>
</protein>
<dbReference type="GO" id="GO:0005886">
    <property type="term" value="C:plasma membrane"/>
    <property type="evidence" value="ECO:0007669"/>
    <property type="project" value="UniProtKB-SubCell"/>
</dbReference>
<comment type="subcellular location">
    <subcellularLocation>
        <location evidence="1">Cell membrane</location>
        <topology evidence="1">Multi-pass membrane protein</topology>
    </subcellularLocation>
</comment>
<feature type="domain" description="Major facilitator superfamily (MFS) profile" evidence="7">
    <location>
        <begin position="53"/>
        <end position="436"/>
    </location>
</feature>
<dbReference type="RefSeq" id="WP_092284775.1">
    <property type="nucleotide sequence ID" value="NZ_FOPJ01000004.1"/>
</dbReference>
<feature type="transmembrane region" description="Helical" evidence="6">
    <location>
        <begin position="412"/>
        <end position="430"/>
    </location>
</feature>
<feature type="transmembrane region" description="Helical" evidence="6">
    <location>
        <begin position="208"/>
        <end position="224"/>
    </location>
</feature>
<organism evidence="8 9">
    <name type="scientific">Corynebacterium spheniscorum</name>
    <dbReference type="NCBI Taxonomy" id="185761"/>
    <lineage>
        <taxon>Bacteria</taxon>
        <taxon>Bacillati</taxon>
        <taxon>Actinomycetota</taxon>
        <taxon>Actinomycetes</taxon>
        <taxon>Mycobacteriales</taxon>
        <taxon>Corynebacteriaceae</taxon>
        <taxon>Corynebacterium</taxon>
    </lineage>
</organism>
<dbReference type="PANTHER" id="PTHR42718:SF9">
    <property type="entry name" value="MAJOR FACILITATOR SUPERFAMILY MULTIDRUG TRANSPORTER MFSC"/>
    <property type="match status" value="1"/>
</dbReference>
<sequence length="447" mass="46653">MNFRKQPKKNIAQDLADDQLTHIDLDEHPEARGREKAVEAQPEPGDKVRIPTEIWVLVVAAFIIALGFGLVAPIIPQFARSFDVSLAAAGAVVSVFSASRLLFAPVSGRLVDKLGSRKVYLTGLLTVAVTTAAVGLSTEYWNILALRFLAGVGSTMFTVSAMGLIVRLSPPTIRGRCSSIYASAFLIGNVIGPVVGAALSVLGLRIPFFIYGACLGVASFVVWWRMPVLSSGPAVNADGVVQKTMRFAEAVKDSAYRCALVGGFANGWLNLGVRVAALPLFTAAVFNKGGAVAGLAMATFAAGNAIALQFSGRLADTMGRKPLILSGLLVNAIFTGGIGLVNDMTALLIVSAIAGAGAGMFNPAQQAVLADVIGNERSGGKVLANFQMAQDLGSITGPIVVGFLAQTYGFRLAYLVCAGIGLVAMVSWTFGRETLASKQPGYRVDAA</sequence>
<keyword evidence="2" id="KW-0813">Transport</keyword>
<dbReference type="Pfam" id="PF07690">
    <property type="entry name" value="MFS_1"/>
    <property type="match status" value="2"/>
</dbReference>